<name>A0A815SW96_9BILA</name>
<dbReference type="EMBL" id="CAJNOE010002992">
    <property type="protein sequence ID" value="CAF1497157.1"/>
    <property type="molecule type" value="Genomic_DNA"/>
</dbReference>
<dbReference type="Proteomes" id="UP000663860">
    <property type="component" value="Unassembled WGS sequence"/>
</dbReference>
<proteinExistence type="predicted"/>
<organism evidence="1 2">
    <name type="scientific">Adineta steineri</name>
    <dbReference type="NCBI Taxonomy" id="433720"/>
    <lineage>
        <taxon>Eukaryota</taxon>
        <taxon>Metazoa</taxon>
        <taxon>Spiralia</taxon>
        <taxon>Gnathifera</taxon>
        <taxon>Rotifera</taxon>
        <taxon>Eurotatoria</taxon>
        <taxon>Bdelloidea</taxon>
        <taxon>Adinetida</taxon>
        <taxon>Adinetidae</taxon>
        <taxon>Adineta</taxon>
    </lineage>
</organism>
<evidence type="ECO:0000313" key="2">
    <source>
        <dbReference type="Proteomes" id="UP000663860"/>
    </source>
</evidence>
<accession>A0A815SW96</accession>
<gene>
    <name evidence="1" type="ORF">IZO911_LOCUS44816</name>
</gene>
<reference evidence="1" key="1">
    <citation type="submission" date="2021-02" db="EMBL/GenBank/DDBJ databases">
        <authorList>
            <person name="Nowell W R."/>
        </authorList>
    </citation>
    <scope>NUCLEOTIDE SEQUENCE</scope>
</reference>
<dbReference type="AlphaFoldDB" id="A0A815SW96"/>
<evidence type="ECO:0000313" key="1">
    <source>
        <dbReference type="EMBL" id="CAF1497157.1"/>
    </source>
</evidence>
<sequence length="155" mass="17496">VQRIKYYHLPCQNSPLNVSCFYDEVHMCLCYEHGNQRLANCFEFNHHMTVDDFDFDNKTIEHICGEDSLFVTTTSSTSLMTSTSRMSSIPFTSSTTSILSTTSTSSAISSSTLSSTTSLDSSTLTTNSRMSSVHPWKLSFYSFILLSCLYIYYTQ</sequence>
<feature type="non-terminal residue" evidence="1">
    <location>
        <position position="1"/>
    </location>
</feature>
<comment type="caution">
    <text evidence="1">The sequence shown here is derived from an EMBL/GenBank/DDBJ whole genome shotgun (WGS) entry which is preliminary data.</text>
</comment>
<protein>
    <submittedName>
        <fullName evidence="1">Uncharacterized protein</fullName>
    </submittedName>
</protein>